<dbReference type="InterPro" id="IPR008480">
    <property type="entry name" value="DUF761_pln"/>
</dbReference>
<proteinExistence type="predicted"/>
<dbReference type="OrthoDB" id="696337at2759"/>
<name>A0A2I0X8J2_9ASPA</name>
<gene>
    <name evidence="1" type="ORF">MA16_Dca002751</name>
</gene>
<dbReference type="AlphaFoldDB" id="A0A2I0X8J2"/>
<dbReference type="EMBL" id="KZ502052">
    <property type="protein sequence ID" value="PKU84239.1"/>
    <property type="molecule type" value="Genomic_DNA"/>
</dbReference>
<protein>
    <submittedName>
        <fullName evidence="1">Uncharacterized protein</fullName>
    </submittedName>
</protein>
<reference evidence="1 2" key="1">
    <citation type="journal article" date="2016" name="Sci. Rep.">
        <title>The Dendrobium catenatum Lindl. genome sequence provides insights into polysaccharide synthase, floral development and adaptive evolution.</title>
        <authorList>
            <person name="Zhang G.Q."/>
            <person name="Xu Q."/>
            <person name="Bian C."/>
            <person name="Tsai W.C."/>
            <person name="Yeh C.M."/>
            <person name="Liu K.W."/>
            <person name="Yoshida K."/>
            <person name="Zhang L.S."/>
            <person name="Chang S.B."/>
            <person name="Chen F."/>
            <person name="Shi Y."/>
            <person name="Su Y.Y."/>
            <person name="Zhang Y.Q."/>
            <person name="Chen L.J."/>
            <person name="Yin Y."/>
            <person name="Lin M."/>
            <person name="Huang H."/>
            <person name="Deng H."/>
            <person name="Wang Z.W."/>
            <person name="Zhu S.L."/>
            <person name="Zhao X."/>
            <person name="Deng C."/>
            <person name="Niu S.C."/>
            <person name="Huang J."/>
            <person name="Wang M."/>
            <person name="Liu G.H."/>
            <person name="Yang H.J."/>
            <person name="Xiao X.J."/>
            <person name="Hsiao Y.Y."/>
            <person name="Wu W.L."/>
            <person name="Chen Y.Y."/>
            <person name="Mitsuda N."/>
            <person name="Ohme-Takagi M."/>
            <person name="Luo Y.B."/>
            <person name="Van de Peer Y."/>
            <person name="Liu Z.J."/>
        </authorList>
    </citation>
    <scope>NUCLEOTIDE SEQUENCE [LARGE SCALE GENOMIC DNA]</scope>
    <source>
        <tissue evidence="1">The whole plant</tissue>
    </source>
</reference>
<accession>A0A2I0X8J2</accession>
<dbReference type="Proteomes" id="UP000233837">
    <property type="component" value="Unassembled WGS sequence"/>
</dbReference>
<dbReference type="PANTHER" id="PTHR33265">
    <property type="entry name" value="AVR9/CF-9 RAPIDLY ELICITED PROTEIN-RELATED"/>
    <property type="match status" value="1"/>
</dbReference>
<dbReference type="PANTHER" id="PTHR33265:SF26">
    <property type="entry name" value="OS06G0554600 PROTEIN"/>
    <property type="match status" value="1"/>
</dbReference>
<organism evidence="1 2">
    <name type="scientific">Dendrobium catenatum</name>
    <dbReference type="NCBI Taxonomy" id="906689"/>
    <lineage>
        <taxon>Eukaryota</taxon>
        <taxon>Viridiplantae</taxon>
        <taxon>Streptophyta</taxon>
        <taxon>Embryophyta</taxon>
        <taxon>Tracheophyta</taxon>
        <taxon>Spermatophyta</taxon>
        <taxon>Magnoliopsida</taxon>
        <taxon>Liliopsida</taxon>
        <taxon>Asparagales</taxon>
        <taxon>Orchidaceae</taxon>
        <taxon>Epidendroideae</taxon>
        <taxon>Malaxideae</taxon>
        <taxon>Dendrobiinae</taxon>
        <taxon>Dendrobium</taxon>
    </lineage>
</organism>
<sequence>MESNTSPTITKRLCHIVRLICYMLRNCISMRKLMMDLQLLLKRGKLAGKFLSNFITHNHGGAASPAATGRSIEFSCSNTPFYTAIKKKNRRRRQVEYDNIEAAMIKKAFEMLNAEVSDMESVRSSAMPSPSPSPAAMWWLGKSPAVVRQLRVTDSPFMLNENEVVEEGKVDKEADDFIQRFYEHLRRQQLESAGATPEYSKSRTRLPMIVGQVCSTGEGSS</sequence>
<evidence type="ECO:0000313" key="1">
    <source>
        <dbReference type="EMBL" id="PKU84239.1"/>
    </source>
</evidence>
<keyword evidence="2" id="KW-1185">Reference proteome</keyword>
<reference evidence="1 2" key="2">
    <citation type="journal article" date="2017" name="Nature">
        <title>The Apostasia genome and the evolution of orchids.</title>
        <authorList>
            <person name="Zhang G.Q."/>
            <person name="Liu K.W."/>
            <person name="Li Z."/>
            <person name="Lohaus R."/>
            <person name="Hsiao Y.Y."/>
            <person name="Niu S.C."/>
            <person name="Wang J.Y."/>
            <person name="Lin Y.C."/>
            <person name="Xu Q."/>
            <person name="Chen L.J."/>
            <person name="Yoshida K."/>
            <person name="Fujiwara S."/>
            <person name="Wang Z.W."/>
            <person name="Zhang Y.Q."/>
            <person name="Mitsuda N."/>
            <person name="Wang M."/>
            <person name="Liu G.H."/>
            <person name="Pecoraro L."/>
            <person name="Huang H.X."/>
            <person name="Xiao X.J."/>
            <person name="Lin M."/>
            <person name="Wu X.Y."/>
            <person name="Wu W.L."/>
            <person name="Chen Y.Y."/>
            <person name="Chang S.B."/>
            <person name="Sakamoto S."/>
            <person name="Ohme-Takagi M."/>
            <person name="Yagi M."/>
            <person name="Zeng S.J."/>
            <person name="Shen C.Y."/>
            <person name="Yeh C.M."/>
            <person name="Luo Y.B."/>
            <person name="Tsai W.C."/>
            <person name="Van de Peer Y."/>
            <person name="Liu Z.J."/>
        </authorList>
    </citation>
    <scope>NUCLEOTIDE SEQUENCE [LARGE SCALE GENOMIC DNA]</scope>
    <source>
        <tissue evidence="1">The whole plant</tissue>
    </source>
</reference>
<dbReference type="Pfam" id="PF05553">
    <property type="entry name" value="DUF761"/>
    <property type="match status" value="1"/>
</dbReference>
<evidence type="ECO:0000313" key="2">
    <source>
        <dbReference type="Proteomes" id="UP000233837"/>
    </source>
</evidence>